<accession>A0ABV5RKI7</accession>
<proteinExistence type="predicted"/>
<evidence type="ECO:0000313" key="1">
    <source>
        <dbReference type="EMBL" id="MFB9578367.1"/>
    </source>
</evidence>
<dbReference type="EMBL" id="JBHMCG010000175">
    <property type="protein sequence ID" value="MFB9578367.1"/>
    <property type="molecule type" value="Genomic_DNA"/>
</dbReference>
<reference evidence="1 2" key="1">
    <citation type="submission" date="2024-09" db="EMBL/GenBank/DDBJ databases">
        <authorList>
            <person name="Sun Q."/>
            <person name="Mori K."/>
        </authorList>
    </citation>
    <scope>NUCLEOTIDE SEQUENCE [LARGE SCALE GENOMIC DNA]</scope>
    <source>
        <strain evidence="1 2">JCM 3331</strain>
    </source>
</reference>
<keyword evidence="2" id="KW-1185">Reference proteome</keyword>
<comment type="caution">
    <text evidence="1">The sequence shown here is derived from an EMBL/GenBank/DDBJ whole genome shotgun (WGS) entry which is preliminary data.</text>
</comment>
<gene>
    <name evidence="1" type="ORF">ACFFTL_40410</name>
</gene>
<evidence type="ECO:0000313" key="2">
    <source>
        <dbReference type="Proteomes" id="UP001589710"/>
    </source>
</evidence>
<organism evidence="1 2">
    <name type="scientific">Streptomyces yanii</name>
    <dbReference type="NCBI Taxonomy" id="78510"/>
    <lineage>
        <taxon>Bacteria</taxon>
        <taxon>Bacillati</taxon>
        <taxon>Actinomycetota</taxon>
        <taxon>Actinomycetes</taxon>
        <taxon>Kitasatosporales</taxon>
        <taxon>Streptomycetaceae</taxon>
        <taxon>Streptomyces</taxon>
    </lineage>
</organism>
<dbReference type="Proteomes" id="UP001589710">
    <property type="component" value="Unassembled WGS sequence"/>
</dbReference>
<name>A0ABV5RKI7_9ACTN</name>
<sequence length="73" mass="7873">MTPYGEDNWCRNVPTVTGTTATRLFLDAQEPVAPSVADHQCVSAATGGRHVARVDDAHILYGVPAVTYVFARQ</sequence>
<protein>
    <submittedName>
        <fullName evidence="1">Uncharacterized protein</fullName>
    </submittedName>
</protein>
<dbReference type="RefSeq" id="WP_345516280.1">
    <property type="nucleotide sequence ID" value="NZ_BAAAXD010000036.1"/>
</dbReference>